<feature type="transmembrane region" description="Helical" evidence="2">
    <location>
        <begin position="66"/>
        <end position="89"/>
    </location>
</feature>
<dbReference type="PANTHER" id="PTHR36435:SF1">
    <property type="entry name" value="CAAX AMINO TERMINAL PROTEASE FAMILY PROTEIN"/>
    <property type="match status" value="1"/>
</dbReference>
<feature type="transmembrane region" description="Helical" evidence="2">
    <location>
        <begin position="32"/>
        <end position="50"/>
    </location>
</feature>
<protein>
    <submittedName>
        <fullName evidence="4">CPBP family intramembrane metalloprotease</fullName>
    </submittedName>
</protein>
<proteinExistence type="inferred from homology"/>
<comment type="similarity">
    <text evidence="1">Belongs to the UPF0177 family.</text>
</comment>
<dbReference type="RefSeq" id="WP_135374188.1">
    <property type="nucleotide sequence ID" value="NZ_RKLY01000034.1"/>
</dbReference>
<keyword evidence="4" id="KW-0482">Metalloprotease</keyword>
<evidence type="ECO:0000256" key="1">
    <source>
        <dbReference type="ARBA" id="ARBA00009067"/>
    </source>
</evidence>
<gene>
    <name evidence="4" type="ORF">EGT49_10800</name>
</gene>
<feature type="transmembrane region" description="Helical" evidence="2">
    <location>
        <begin position="109"/>
        <end position="127"/>
    </location>
</feature>
<sequence>MIKKILQLIIFLPLLILIQVNALPMIYKPNNLILAIIIFSALLYALLRIIKKHNLPLIQKKFDGKAILFTVTLTIICEAISILFDYLAQSTSSSSSDSSMIISRLTSKSTWILIVAMLTINITGPILEELTTRGIIFQYSSKIFHSQYVGAILSSLIFSFLHGQGIILSISYFITSIILTIIFVKTKNIYSNILSHQLLNIMSTIMVFL</sequence>
<dbReference type="GO" id="GO:0006508">
    <property type="term" value="P:proteolysis"/>
    <property type="evidence" value="ECO:0007669"/>
    <property type="project" value="UniProtKB-KW"/>
</dbReference>
<dbReference type="InterPro" id="IPR052710">
    <property type="entry name" value="CAAX_protease"/>
</dbReference>
<dbReference type="Proteomes" id="UP000298021">
    <property type="component" value="Unassembled WGS sequence"/>
</dbReference>
<evidence type="ECO:0000313" key="5">
    <source>
        <dbReference type="Proteomes" id="UP000298021"/>
    </source>
</evidence>
<comment type="caution">
    <text evidence="4">The sequence shown here is derived from an EMBL/GenBank/DDBJ whole genome shotgun (WGS) entry which is preliminary data.</text>
</comment>
<dbReference type="GO" id="GO:0080120">
    <property type="term" value="P:CAAX-box protein maturation"/>
    <property type="evidence" value="ECO:0007669"/>
    <property type="project" value="UniProtKB-ARBA"/>
</dbReference>
<evidence type="ECO:0000256" key="2">
    <source>
        <dbReference type="SAM" id="Phobius"/>
    </source>
</evidence>
<evidence type="ECO:0000313" key="4">
    <source>
        <dbReference type="EMBL" id="TGD21641.1"/>
    </source>
</evidence>
<keyword evidence="2" id="KW-0812">Transmembrane</keyword>
<keyword evidence="2" id="KW-1133">Transmembrane helix</keyword>
<dbReference type="GO" id="GO:0008237">
    <property type="term" value="F:metallopeptidase activity"/>
    <property type="evidence" value="ECO:0007669"/>
    <property type="project" value="UniProtKB-KW"/>
</dbReference>
<dbReference type="EMBL" id="RKLY01000034">
    <property type="protein sequence ID" value="TGD21641.1"/>
    <property type="molecule type" value="Genomic_DNA"/>
</dbReference>
<evidence type="ECO:0000259" key="3">
    <source>
        <dbReference type="Pfam" id="PF02517"/>
    </source>
</evidence>
<dbReference type="InterPro" id="IPR003675">
    <property type="entry name" value="Rce1/LyrA-like_dom"/>
</dbReference>
<name>A0A4Z0JG25_9LACO</name>
<keyword evidence="4" id="KW-0378">Hydrolase</keyword>
<dbReference type="GO" id="GO:0004175">
    <property type="term" value="F:endopeptidase activity"/>
    <property type="evidence" value="ECO:0007669"/>
    <property type="project" value="UniProtKB-ARBA"/>
</dbReference>
<feature type="domain" description="CAAX prenyl protease 2/Lysostaphin resistance protein A-like" evidence="3">
    <location>
        <begin position="112"/>
        <end position="202"/>
    </location>
</feature>
<dbReference type="PANTHER" id="PTHR36435">
    <property type="entry name" value="SLR1288 PROTEIN"/>
    <property type="match status" value="1"/>
</dbReference>
<feature type="transmembrane region" description="Helical" evidence="2">
    <location>
        <begin position="166"/>
        <end position="184"/>
    </location>
</feature>
<reference evidence="4 5" key="1">
    <citation type="submission" date="2018-10" db="EMBL/GenBank/DDBJ databases">
        <title>Lactobacillus sp. R7 and Lactobacillus sp. R19 isolated from fermented mustard green product of Taiwan.</title>
        <authorList>
            <person name="Lin S.-T."/>
        </authorList>
    </citation>
    <scope>NUCLEOTIDE SEQUENCE [LARGE SCALE GENOMIC DNA]</scope>
    <source>
        <strain evidence="4 5">BCRC 81127</strain>
    </source>
</reference>
<keyword evidence="2" id="KW-0472">Membrane</keyword>
<feature type="transmembrane region" description="Helical" evidence="2">
    <location>
        <begin position="139"/>
        <end position="160"/>
    </location>
</feature>
<organism evidence="4 5">
    <name type="scientific">Companilactobacillus suantsaicola</name>
    <dbReference type="NCBI Taxonomy" id="2487723"/>
    <lineage>
        <taxon>Bacteria</taxon>
        <taxon>Bacillati</taxon>
        <taxon>Bacillota</taxon>
        <taxon>Bacilli</taxon>
        <taxon>Lactobacillales</taxon>
        <taxon>Lactobacillaceae</taxon>
        <taxon>Companilactobacillus</taxon>
    </lineage>
</organism>
<keyword evidence="4" id="KW-0645">Protease</keyword>
<dbReference type="OrthoDB" id="4177129at2"/>
<dbReference type="Pfam" id="PF02517">
    <property type="entry name" value="Rce1-like"/>
    <property type="match status" value="1"/>
</dbReference>
<accession>A0A4Z0JG25</accession>
<keyword evidence="5" id="KW-1185">Reference proteome</keyword>
<dbReference type="AlphaFoldDB" id="A0A4Z0JG25"/>